<comment type="caution">
    <text evidence="3">The sequence shown here is derived from an EMBL/GenBank/DDBJ whole genome shotgun (WGS) entry which is preliminary data.</text>
</comment>
<dbReference type="InterPro" id="IPR023614">
    <property type="entry name" value="Porin_dom_sf"/>
</dbReference>
<name>A0A0F9TMH5_9ZZZZ</name>
<keyword evidence="1" id="KW-0813">Transport</keyword>
<keyword evidence="2" id="KW-0732">Signal</keyword>
<dbReference type="Pfam" id="PF03573">
    <property type="entry name" value="OprD"/>
    <property type="match status" value="1"/>
</dbReference>
<dbReference type="AlphaFoldDB" id="A0A0F9TMH5"/>
<gene>
    <name evidence="3" type="ORF">LCGC14_0309900</name>
</gene>
<evidence type="ECO:0000313" key="3">
    <source>
        <dbReference type="EMBL" id="KKN82330.1"/>
    </source>
</evidence>
<evidence type="ECO:0008006" key="4">
    <source>
        <dbReference type="Google" id="ProtNLM"/>
    </source>
</evidence>
<dbReference type="PANTHER" id="PTHR34596:SF2">
    <property type="entry name" value="CHITOPORIN"/>
    <property type="match status" value="1"/>
</dbReference>
<proteinExistence type="predicted"/>
<dbReference type="PANTHER" id="PTHR34596">
    <property type="entry name" value="CHITOPORIN"/>
    <property type="match status" value="1"/>
</dbReference>
<dbReference type="InterPro" id="IPR005318">
    <property type="entry name" value="OM_porin_bac"/>
</dbReference>
<evidence type="ECO:0000256" key="1">
    <source>
        <dbReference type="ARBA" id="ARBA00022448"/>
    </source>
</evidence>
<dbReference type="Gene3D" id="2.40.160.10">
    <property type="entry name" value="Porin"/>
    <property type="match status" value="1"/>
</dbReference>
<dbReference type="SUPFAM" id="SSF56935">
    <property type="entry name" value="Porins"/>
    <property type="match status" value="1"/>
</dbReference>
<dbReference type="GO" id="GO:0015288">
    <property type="term" value="F:porin activity"/>
    <property type="evidence" value="ECO:0007669"/>
    <property type="project" value="TreeGrafter"/>
</dbReference>
<dbReference type="GO" id="GO:0016020">
    <property type="term" value="C:membrane"/>
    <property type="evidence" value="ECO:0007669"/>
    <property type="project" value="InterPro"/>
</dbReference>
<reference evidence="3" key="1">
    <citation type="journal article" date="2015" name="Nature">
        <title>Complex archaea that bridge the gap between prokaryotes and eukaryotes.</title>
        <authorList>
            <person name="Spang A."/>
            <person name="Saw J.H."/>
            <person name="Jorgensen S.L."/>
            <person name="Zaremba-Niedzwiedzka K."/>
            <person name="Martijn J."/>
            <person name="Lind A.E."/>
            <person name="van Eijk R."/>
            <person name="Schleper C."/>
            <person name="Guy L."/>
            <person name="Ettema T.J."/>
        </authorList>
    </citation>
    <scope>NUCLEOTIDE SEQUENCE</scope>
</reference>
<evidence type="ECO:0000256" key="2">
    <source>
        <dbReference type="ARBA" id="ARBA00022729"/>
    </source>
</evidence>
<protein>
    <recommendedName>
        <fullName evidence="4">Porin domain-containing protein</fullName>
    </recommendedName>
</protein>
<dbReference type="EMBL" id="LAZR01000202">
    <property type="protein sequence ID" value="KKN82330.1"/>
    <property type="molecule type" value="Genomic_DNA"/>
</dbReference>
<organism evidence="3">
    <name type="scientific">marine sediment metagenome</name>
    <dbReference type="NCBI Taxonomy" id="412755"/>
    <lineage>
        <taxon>unclassified sequences</taxon>
        <taxon>metagenomes</taxon>
        <taxon>ecological metagenomes</taxon>
    </lineage>
</organism>
<sequence length="410" mass="44477">MKHVTLNALAAAVALSLTIPTSSALASSLTDDATASLQLRNFYFNRDFRAPGAQSKAEEWAQGFVFRGKTGYTHGDQGLGLDVHAAMGLKLDSADDRAGTGLLPNAFGDEGPGSYSHILFTAKAKVSNSELKVGGLIPALPIAQASDIRLLPQTYTGGALAIGEVEGLDIQAGQLRQVSYYNSSNLEDIGATVGGTSDRFNYLGGAYKFNADNTVLGLWRAELDDVYAQNLVNVIHTQPVGDWKLGANLAYFDTSDHGNQSLEIDHQLKSALLSAGTGAHTFRVGYQYSDGDTAFPYLTQNNPYIANYIQILDFARAGEKSWQLRYDIDFASLGIPGLKAFTRYVKGDNIDLGAAGTGEEWERDIDIIYTVQNGPLKNVSMQWRNAMVRSDVIRDIDENRLILAYTIPLM</sequence>
<accession>A0A0F9TMH5</accession>